<dbReference type="EMBL" id="AP022572">
    <property type="protein sequence ID" value="BBX59568.1"/>
    <property type="molecule type" value="Genomic_DNA"/>
</dbReference>
<name>A0A7I7LIB1_9MYCO</name>
<gene>
    <name evidence="1" type="ORF">MSHO_49130</name>
</gene>
<keyword evidence="2" id="KW-1185">Reference proteome</keyword>
<dbReference type="Proteomes" id="UP000467164">
    <property type="component" value="Chromosome"/>
</dbReference>
<accession>A0A7I7LIB1</accession>
<evidence type="ECO:0000313" key="2">
    <source>
        <dbReference type="Proteomes" id="UP000467164"/>
    </source>
</evidence>
<dbReference type="KEGG" id="msho:MSHO_49130"/>
<reference evidence="1 2" key="1">
    <citation type="journal article" date="2019" name="Emerg. Microbes Infect.">
        <title>Comprehensive subspecies identification of 175 nontuberculous mycobacteria species based on 7547 genomic profiles.</title>
        <authorList>
            <person name="Matsumoto Y."/>
            <person name="Kinjo T."/>
            <person name="Motooka D."/>
            <person name="Nabeya D."/>
            <person name="Jung N."/>
            <person name="Uechi K."/>
            <person name="Horii T."/>
            <person name="Iida T."/>
            <person name="Fujita J."/>
            <person name="Nakamura S."/>
        </authorList>
    </citation>
    <scope>NUCLEOTIDE SEQUENCE [LARGE SCALE GENOMIC DNA]</scope>
    <source>
        <strain evidence="1 2">JCM 12657</strain>
    </source>
</reference>
<proteinExistence type="predicted"/>
<organism evidence="1 2">
    <name type="scientific">Mycobacterium shottsii</name>
    <dbReference type="NCBI Taxonomy" id="133549"/>
    <lineage>
        <taxon>Bacteria</taxon>
        <taxon>Bacillati</taxon>
        <taxon>Actinomycetota</taxon>
        <taxon>Actinomycetes</taxon>
        <taxon>Mycobacteriales</taxon>
        <taxon>Mycobacteriaceae</taxon>
        <taxon>Mycobacterium</taxon>
        <taxon>Mycobacterium ulcerans group</taxon>
    </lineage>
</organism>
<sequence length="93" mass="10320">MACRQQAADRVIRPKLRSPGHRKYRRHVEVAFWEQIARGLLAEEAAGIVGVASGGRGTLVPQRFDVKFQPSGRCLSFAECEEIALLRVQCNGV</sequence>
<dbReference type="AlphaFoldDB" id="A0A7I7LIB1"/>
<evidence type="ECO:0000313" key="1">
    <source>
        <dbReference type="EMBL" id="BBX59568.1"/>
    </source>
</evidence>
<protein>
    <submittedName>
        <fullName evidence="1">Uncharacterized protein</fullName>
    </submittedName>
</protein>